<evidence type="ECO:0000256" key="3">
    <source>
        <dbReference type="SAM" id="MobiDB-lite"/>
    </source>
</evidence>
<evidence type="ECO:0000259" key="4">
    <source>
        <dbReference type="Pfam" id="PF22939"/>
    </source>
</evidence>
<dbReference type="PROSITE" id="PS50297">
    <property type="entry name" value="ANK_REP_REGION"/>
    <property type="match status" value="2"/>
</dbReference>
<feature type="domain" description="GPI inositol-deacylase winged helix" evidence="4">
    <location>
        <begin position="567"/>
        <end position="635"/>
    </location>
</feature>
<dbReference type="Gene3D" id="3.40.50.1580">
    <property type="entry name" value="Nucleoside phosphorylase domain"/>
    <property type="match status" value="1"/>
</dbReference>
<sequence>MSDTTDYTVGWICALKSEFVAAQEVLDEEHDPPDFVSTNDHNSYKVGRIAQHNVVIAVLPDGEYGTSSASAVARDMLHTFPNIRIGLMVGIGGGAPSSKRDIRLGDVVVSSPRNGNSGVFQYDFGKTIQERTFQHTKHLDQPPTFVRTAVASLQADHERKGHDILQVVETITNRNRRLRKYRRPDLATDVLYHSDFLHSAAPGDCAAASCASSPERTIKRRQRDQDEGDDDPTVHYGLVASANQLMKDATVRDRLAAEKDVLCFEMEAAGLMDHFPCLVIRGICDYSDTHKNDVWHGYAAMTAAAYTADLLRRIPQNRVEAEKKISYATHQLLSSTIIDDLVTTASSSLAYFYFEFSDTTKRTLDNLLRSLIYQFHGRNGQSDLPIQDLWRSCASTKKWNQPTNGQLYDCLVDVLKVNIDSWLVMDALDESTTKEGSHVEGIFRFLEQLREDAKGKCHILVTSRNNPDIGAGLQWSSFEDRMSLQEARQQQDIESYVEYELRPGGRFDRWQSRPSILKEMKDTIVSQSDHMFRWAACQLDSLAKCLSPVSLQKALHSLPQGLDKTYERMIQDISDENKDQAITILQLLVFSDRPLTVDELVDALAVDLTASPSFDPKLRMPRDIEICLFCPGLIVTKPRLGKLQSDTGSSLSELAVYGEWRFFDVRLAHYSVKEYLISTRLTGDIRILMSPSVARSTITAICLGYLSWFEQDTYTSLIEPREAYLASDHRRGNWLGSRFWISAEDTVPELERSFLFLNYSAQEWFKHASWTMENTPVANMIVEFLFLHQAPYQLWNRFFRRVRSILSPIPAFGRPLERPSGFFEDQEPAPALYHASHHGLIPIVSAVIQRYNDLNHAAWKQGYALVAAVAEGHHEVVSILLQAGADVHTTTPHGQSTFHIASFTGNEVVMRLLLGALEDETRLKLAKHECLRAACEGGQLSLVGSLLDEGVDIDMCSQHSPLEAACYNGNLPIIHLLMSHGADIEGLGLDRNPPLVTAASLGRTEIVSLLLTEGATLPKLPYDPGELPYFLSGEFVQTDLLDPALKIACKHLSNTLQPCLYYKCLGLKHNHKGWTSDALRLAVDPLDRGVARFVDQLPLDLPYMGCAAPNTLGVTVDSKNRGAARLILEQLHRVDPYLSSAELEIAITEGNLDFAYKLLNKGVGSNGLYHYADRQYDALGAACVGGHLEIVRILIKRGAAANTWFIKGDNVLDLAVLNGHTDIARLLLELSANASRNDSLDDGDASDLATFGSYVHSSC</sequence>
<dbReference type="Pfam" id="PF12796">
    <property type="entry name" value="Ank_2"/>
    <property type="match status" value="3"/>
</dbReference>
<feature type="repeat" description="ANK" evidence="2">
    <location>
        <begin position="957"/>
        <end position="985"/>
    </location>
</feature>
<dbReference type="GO" id="GO:0009116">
    <property type="term" value="P:nucleoside metabolic process"/>
    <property type="evidence" value="ECO:0007669"/>
    <property type="project" value="InterPro"/>
</dbReference>
<keyword evidence="7" id="KW-1185">Reference proteome</keyword>
<dbReference type="PROSITE" id="PS50088">
    <property type="entry name" value="ANK_REPEAT"/>
    <property type="match status" value="3"/>
</dbReference>
<dbReference type="GO" id="GO:0003824">
    <property type="term" value="F:catalytic activity"/>
    <property type="evidence" value="ECO:0007669"/>
    <property type="project" value="InterPro"/>
</dbReference>
<dbReference type="Gene3D" id="1.25.40.20">
    <property type="entry name" value="Ankyrin repeat-containing domain"/>
    <property type="match status" value="2"/>
</dbReference>
<dbReference type="InterPro" id="IPR036770">
    <property type="entry name" value="Ankyrin_rpt-contain_sf"/>
</dbReference>
<dbReference type="PANTHER" id="PTHR46082:SF11">
    <property type="entry name" value="AAA+ ATPASE DOMAIN-CONTAINING PROTEIN-RELATED"/>
    <property type="match status" value="1"/>
</dbReference>
<dbReference type="InterPro" id="IPR053137">
    <property type="entry name" value="NLR-like"/>
</dbReference>
<dbReference type="SUPFAM" id="SSF53167">
    <property type="entry name" value="Purine and uridine phosphorylases"/>
    <property type="match status" value="1"/>
</dbReference>
<accession>A0A4R8TNT1</accession>
<dbReference type="InterPro" id="IPR056884">
    <property type="entry name" value="NPHP3-like_N"/>
</dbReference>
<evidence type="ECO:0000256" key="1">
    <source>
        <dbReference type="ARBA" id="ARBA00022737"/>
    </source>
</evidence>
<dbReference type="Proteomes" id="UP000295604">
    <property type="component" value="Unassembled WGS sequence"/>
</dbReference>
<dbReference type="Pfam" id="PF24883">
    <property type="entry name" value="NPHP3_N"/>
    <property type="match status" value="1"/>
</dbReference>
<feature type="region of interest" description="Disordered" evidence="3">
    <location>
        <begin position="214"/>
        <end position="234"/>
    </location>
</feature>
<dbReference type="PANTHER" id="PTHR46082">
    <property type="entry name" value="ATP/GTP-BINDING PROTEIN-RELATED"/>
    <property type="match status" value="1"/>
</dbReference>
<dbReference type="InterPro" id="IPR035994">
    <property type="entry name" value="Nucleoside_phosphorylase_sf"/>
</dbReference>
<evidence type="ECO:0000313" key="7">
    <source>
        <dbReference type="Proteomes" id="UP000295604"/>
    </source>
</evidence>
<evidence type="ECO:0000256" key="2">
    <source>
        <dbReference type="PROSITE-ProRule" id="PRU00023"/>
    </source>
</evidence>
<feature type="repeat" description="ANK" evidence="2">
    <location>
        <begin position="860"/>
        <end position="892"/>
    </location>
</feature>
<proteinExistence type="predicted"/>
<dbReference type="AlphaFoldDB" id="A0A4R8TNT1"/>
<comment type="caution">
    <text evidence="6">The sequence shown here is derived from an EMBL/GenBank/DDBJ whole genome shotgun (WGS) entry which is preliminary data.</text>
</comment>
<dbReference type="SUPFAM" id="SSF48403">
    <property type="entry name" value="Ankyrin repeat"/>
    <property type="match status" value="2"/>
</dbReference>
<protein>
    <submittedName>
        <fullName evidence="6">Ankyrin repeat and KH domain-containing protein 1</fullName>
    </submittedName>
</protein>
<dbReference type="SMART" id="SM00248">
    <property type="entry name" value="ANK"/>
    <property type="match status" value="9"/>
</dbReference>
<organism evidence="6 7">
    <name type="scientific">Colletotrichum sidae</name>
    <dbReference type="NCBI Taxonomy" id="1347389"/>
    <lineage>
        <taxon>Eukaryota</taxon>
        <taxon>Fungi</taxon>
        <taxon>Dikarya</taxon>
        <taxon>Ascomycota</taxon>
        <taxon>Pezizomycotina</taxon>
        <taxon>Sordariomycetes</taxon>
        <taxon>Hypocreomycetidae</taxon>
        <taxon>Glomerellales</taxon>
        <taxon>Glomerellaceae</taxon>
        <taxon>Colletotrichum</taxon>
        <taxon>Colletotrichum orbiculare species complex</taxon>
    </lineage>
</organism>
<feature type="domain" description="Nephrocystin 3-like N-terminal" evidence="5">
    <location>
        <begin position="333"/>
        <end position="464"/>
    </location>
</feature>
<dbReference type="InterPro" id="IPR002110">
    <property type="entry name" value="Ankyrin_rpt"/>
</dbReference>
<name>A0A4R8TNT1_9PEZI</name>
<keyword evidence="2" id="KW-0040">ANK repeat</keyword>
<dbReference type="InterPro" id="IPR054471">
    <property type="entry name" value="GPIID_WHD"/>
</dbReference>
<dbReference type="Pfam" id="PF22939">
    <property type="entry name" value="WHD_GPIID"/>
    <property type="match status" value="1"/>
</dbReference>
<reference evidence="6 7" key="1">
    <citation type="submission" date="2018-11" db="EMBL/GenBank/DDBJ databases">
        <title>Genome sequence and assembly of Colletotrichum sidae.</title>
        <authorList>
            <person name="Gan P."/>
            <person name="Shirasu K."/>
        </authorList>
    </citation>
    <scope>NUCLEOTIDE SEQUENCE [LARGE SCALE GENOMIC DNA]</scope>
    <source>
        <strain evidence="6 7">CBS 518.97</strain>
    </source>
</reference>
<dbReference type="EMBL" id="QAPF01000039">
    <property type="protein sequence ID" value="TEA20052.1"/>
    <property type="molecule type" value="Genomic_DNA"/>
</dbReference>
<keyword evidence="1" id="KW-0677">Repeat</keyword>
<gene>
    <name evidence="6" type="primary">ANKHD1-0</name>
    <name evidence="6" type="ORF">C8034_v008778</name>
</gene>
<evidence type="ECO:0000313" key="6">
    <source>
        <dbReference type="EMBL" id="TEA20052.1"/>
    </source>
</evidence>
<evidence type="ECO:0000259" key="5">
    <source>
        <dbReference type="Pfam" id="PF24883"/>
    </source>
</evidence>
<feature type="repeat" description="ANK" evidence="2">
    <location>
        <begin position="1207"/>
        <end position="1239"/>
    </location>
</feature>